<dbReference type="GO" id="GO:0008955">
    <property type="term" value="F:peptidoglycan glycosyltransferase activity"/>
    <property type="evidence" value="ECO:0007669"/>
    <property type="project" value="InterPro"/>
</dbReference>
<keyword evidence="4 16" id="KW-0132">Cell division</keyword>
<comment type="caution">
    <text evidence="20">The sequence shown here is derived from an EMBL/GenBank/DDBJ whole genome shotgun (WGS) entry which is preliminary data.</text>
</comment>
<evidence type="ECO:0000256" key="1">
    <source>
        <dbReference type="ARBA" id="ARBA00004370"/>
    </source>
</evidence>
<dbReference type="GO" id="GO:0009002">
    <property type="term" value="F:serine-type D-Ala-D-Ala carboxypeptidase activity"/>
    <property type="evidence" value="ECO:0007669"/>
    <property type="project" value="UniProtKB-UniRule"/>
</dbReference>
<dbReference type="AlphaFoldDB" id="A0A329X7R6"/>
<dbReference type="SUPFAM" id="SSF56519">
    <property type="entry name" value="Penicillin binding protein dimerisation domain"/>
    <property type="match status" value="1"/>
</dbReference>
<dbReference type="InterPro" id="IPR001460">
    <property type="entry name" value="PCN-bd_Tpept"/>
</dbReference>
<dbReference type="Gene3D" id="3.30.450.330">
    <property type="match status" value="1"/>
</dbReference>
<reference evidence="20" key="1">
    <citation type="submission" date="2017-08" db="EMBL/GenBank/DDBJ databases">
        <authorList>
            <person name="de Groot N.N."/>
        </authorList>
    </citation>
    <scope>NUCLEOTIDE SEQUENCE</scope>
    <source>
        <strain evidence="20">LJ24-63</strain>
    </source>
</reference>
<dbReference type="EMBL" id="WSFC01000061">
    <property type="protein sequence ID" value="NDL05388.1"/>
    <property type="molecule type" value="Genomic_DNA"/>
</dbReference>
<dbReference type="EC" id="3.4.16.4" evidence="16"/>
<keyword evidence="2 16" id="KW-1003">Cell membrane</keyword>
<dbReference type="GO" id="GO:0006508">
    <property type="term" value="P:proteolysis"/>
    <property type="evidence" value="ECO:0007669"/>
    <property type="project" value="UniProtKB-KW"/>
</dbReference>
<evidence type="ECO:0000256" key="10">
    <source>
        <dbReference type="ARBA" id="ARBA00022984"/>
    </source>
</evidence>
<dbReference type="GO" id="GO:0005886">
    <property type="term" value="C:plasma membrane"/>
    <property type="evidence" value="ECO:0007669"/>
    <property type="project" value="UniProtKB-SubCell"/>
</dbReference>
<dbReference type="RefSeq" id="WP_112895364.1">
    <property type="nucleotide sequence ID" value="NZ_CAWNYH010000015.1"/>
</dbReference>
<dbReference type="GO" id="GO:0008360">
    <property type="term" value="P:regulation of cell shape"/>
    <property type="evidence" value="ECO:0007669"/>
    <property type="project" value="UniProtKB-KW"/>
</dbReference>
<evidence type="ECO:0000259" key="17">
    <source>
        <dbReference type="Pfam" id="PF00905"/>
    </source>
</evidence>
<dbReference type="UniPathway" id="UPA00219"/>
<dbReference type="GO" id="GO:0071555">
    <property type="term" value="P:cell wall organization"/>
    <property type="evidence" value="ECO:0007669"/>
    <property type="project" value="UniProtKB-KW"/>
</dbReference>
<keyword evidence="9 16" id="KW-0133">Cell shape</keyword>
<dbReference type="FunFam" id="3.40.710.10:FF:000003">
    <property type="entry name" value="Peptidoglycan D,D-transpeptidase FtsI"/>
    <property type="match status" value="1"/>
</dbReference>
<feature type="active site" description="Acyl-ester intermediate" evidence="16">
    <location>
        <position position="307"/>
    </location>
</feature>
<protein>
    <recommendedName>
        <fullName evidence="16">Peptidoglycan D,D-transpeptidase FtsI</fullName>
        <ecNumber evidence="16">3.4.16.4</ecNumber>
    </recommendedName>
    <alternativeName>
        <fullName evidence="16">Penicillin-binding protein 3</fullName>
        <shortName evidence="16">PBP-3</shortName>
    </alternativeName>
</protein>
<dbReference type="Proteomes" id="UP000466619">
    <property type="component" value="Unassembled WGS sequence"/>
</dbReference>
<comment type="function">
    <text evidence="16">Catalyzes cross-linking of the peptidoglycan cell wall at the division septum.</text>
</comment>
<dbReference type="GO" id="GO:0009252">
    <property type="term" value="P:peptidoglycan biosynthetic process"/>
    <property type="evidence" value="ECO:0007669"/>
    <property type="project" value="UniProtKB-UniRule"/>
</dbReference>
<comment type="similarity">
    <text evidence="16">Belongs to the transpeptidase family. FtsI subfamily.</text>
</comment>
<sequence>MKAARPVKLKRQEDKKASFVSWRFALLCGGIAVALIALLLRVTYLQVINPDQLVKEGDLRSLRVQSVPTARGMISDRMGRPLAVSVPVNAVWADPKEVFEQGGITGDTRWKALSDAINLPLEQLIDKVSVNPKGRFVYLARQVNPSVGDYIHKLKLPGIYLRQESRRYYPSGQVTAHIIGVTNVDGQGIEGVEKSFDRWLTGQPGERTVRKDRFGRVIEDISSVDSLAAHNLVLSIDERLQALVYRELTNAVAFNKAESGTAVLVDVNTGEVLAMANSPSYNPNNRINTPKEVMRNRAITDIFEPGSTVKPMVVMAALNDGIIKENTVINTVPYRISGKEIRDVSRYPELSITGILQKSSNVGVSKLALAMPATELVDVYSRFGLGKATNLGLVGESSGLYPTGKQRWSDLDRATFSYGYGLMVTPLQLARVYATIGSLGIYRPLSITKVDPPVPGTRVFPEPIMRTVVHMMESVALPGGGGVRAAIKGYRIAIKTGTAKKVGPDGKYASRYISYAAGVAPASNPRFALVVIINDPLTGKYYGGVVSAPVFGAIMGGVLRIMNVEPDALAAGDKNEFVINKKEDTGGRS</sequence>
<dbReference type="PANTHER" id="PTHR30627:SF1">
    <property type="entry name" value="PEPTIDOGLYCAN D,D-TRANSPEPTIDASE FTSI"/>
    <property type="match status" value="1"/>
</dbReference>
<evidence type="ECO:0000256" key="15">
    <source>
        <dbReference type="ARBA" id="ARBA00023316"/>
    </source>
</evidence>
<evidence type="ECO:0000256" key="11">
    <source>
        <dbReference type="ARBA" id="ARBA00022989"/>
    </source>
</evidence>
<dbReference type="Pfam" id="PF03717">
    <property type="entry name" value="PBP_dimer"/>
    <property type="match status" value="1"/>
</dbReference>
<keyword evidence="22" id="KW-1185">Reference proteome</keyword>
<keyword evidence="15 16" id="KW-0961">Cell wall biogenesis/degradation</keyword>
<evidence type="ECO:0000313" key="22">
    <source>
        <dbReference type="Proteomes" id="UP000466619"/>
    </source>
</evidence>
<evidence type="ECO:0000256" key="7">
    <source>
        <dbReference type="ARBA" id="ARBA00022692"/>
    </source>
</evidence>
<dbReference type="HAMAP" id="MF_02080">
    <property type="entry name" value="FtsI_transpept"/>
    <property type="match status" value="1"/>
</dbReference>
<keyword evidence="13 16" id="KW-0717">Septation</keyword>
<evidence type="ECO:0000256" key="5">
    <source>
        <dbReference type="ARBA" id="ARBA00022645"/>
    </source>
</evidence>
<keyword evidence="10 16" id="KW-0573">Peptidoglycan synthesis</keyword>
<dbReference type="InterPro" id="IPR050515">
    <property type="entry name" value="Beta-lactam/transpept"/>
</dbReference>
<dbReference type="GO" id="GO:0043093">
    <property type="term" value="P:FtsZ-dependent cytokinesis"/>
    <property type="evidence" value="ECO:0007669"/>
    <property type="project" value="UniProtKB-UniRule"/>
</dbReference>
<evidence type="ECO:0000256" key="3">
    <source>
        <dbReference type="ARBA" id="ARBA00022519"/>
    </source>
</evidence>
<dbReference type="Gene3D" id="3.90.1310.10">
    <property type="entry name" value="Penicillin-binding protein 2a (Domain 2)"/>
    <property type="match status" value="1"/>
</dbReference>
<dbReference type="SUPFAM" id="SSF56601">
    <property type="entry name" value="beta-lactamase/transpeptidase-like"/>
    <property type="match status" value="1"/>
</dbReference>
<evidence type="ECO:0000256" key="8">
    <source>
        <dbReference type="ARBA" id="ARBA00022801"/>
    </source>
</evidence>
<dbReference type="GeneID" id="88806421"/>
<feature type="domain" description="Penicillin-binding protein transpeptidase" evidence="17">
    <location>
        <begin position="260"/>
        <end position="555"/>
    </location>
</feature>
<keyword evidence="6 16" id="KW-0645">Protease</keyword>
<proteinExistence type="inferred from homology"/>
<evidence type="ECO:0000256" key="4">
    <source>
        <dbReference type="ARBA" id="ARBA00022618"/>
    </source>
</evidence>
<evidence type="ECO:0000256" key="12">
    <source>
        <dbReference type="ARBA" id="ARBA00023136"/>
    </source>
</evidence>
<dbReference type="EMBL" id="NSCM01000015">
    <property type="protein sequence ID" value="RAX12651.1"/>
    <property type="molecule type" value="Genomic_DNA"/>
</dbReference>
<evidence type="ECO:0000256" key="9">
    <source>
        <dbReference type="ARBA" id="ARBA00022960"/>
    </source>
</evidence>
<keyword evidence="8 16" id="KW-0378">Hydrolase</keyword>
<evidence type="ECO:0000313" key="19">
    <source>
        <dbReference type="EMBL" id="NDL05388.1"/>
    </source>
</evidence>
<gene>
    <name evidence="16 19" type="primary">ftsI</name>
    <name evidence="20" type="ORF">CKY02_11180</name>
    <name evidence="19" type="ORF">GPY48_20030</name>
</gene>
<evidence type="ECO:0000256" key="2">
    <source>
        <dbReference type="ARBA" id="ARBA00022475"/>
    </source>
</evidence>
<evidence type="ECO:0000313" key="20">
    <source>
        <dbReference type="EMBL" id="RAX12651.1"/>
    </source>
</evidence>
<dbReference type="NCBIfam" id="NF011685">
    <property type="entry name" value="PRK15105.1"/>
    <property type="match status" value="1"/>
</dbReference>
<keyword evidence="5 16" id="KW-0121">Carboxypeptidase</keyword>
<dbReference type="Gene3D" id="1.10.150.770">
    <property type="match status" value="1"/>
</dbReference>
<comment type="catalytic activity">
    <reaction evidence="16">
        <text>Preferential cleavage: (Ac)2-L-Lys-D-Ala-|-D-Ala. Also transpeptidation of peptidyl-alanyl moieties that are N-acyl substituents of D-alanine.</text>
        <dbReference type="EC" id="3.4.16.4"/>
    </reaction>
</comment>
<dbReference type="InterPro" id="IPR012338">
    <property type="entry name" value="Beta-lactam/transpept-like"/>
</dbReference>
<evidence type="ECO:0000259" key="18">
    <source>
        <dbReference type="Pfam" id="PF03717"/>
    </source>
</evidence>
<evidence type="ECO:0000256" key="14">
    <source>
        <dbReference type="ARBA" id="ARBA00023306"/>
    </source>
</evidence>
<keyword evidence="11 16" id="KW-1133">Transmembrane helix</keyword>
<evidence type="ECO:0000256" key="13">
    <source>
        <dbReference type="ARBA" id="ARBA00023210"/>
    </source>
</evidence>
<evidence type="ECO:0000256" key="16">
    <source>
        <dbReference type="HAMAP-Rule" id="MF_02080"/>
    </source>
</evidence>
<feature type="domain" description="Penicillin-binding protein dimerisation" evidence="18">
    <location>
        <begin position="68"/>
        <end position="220"/>
    </location>
</feature>
<dbReference type="GO" id="GO:0000917">
    <property type="term" value="P:division septum assembly"/>
    <property type="evidence" value="ECO:0007669"/>
    <property type="project" value="UniProtKB-KW"/>
</dbReference>
<comment type="subcellular location">
    <subcellularLocation>
        <location evidence="16">Cell inner membrane</location>
        <topology evidence="16">Single-pass membrane protein</topology>
    </subcellularLocation>
    <subcellularLocation>
        <location evidence="1">Membrane</location>
    </subcellularLocation>
</comment>
<dbReference type="Proteomes" id="UP000250919">
    <property type="component" value="Unassembled WGS sequence"/>
</dbReference>
<reference evidence="19 22" key="3">
    <citation type="submission" date="2019-12" db="EMBL/GenBank/DDBJ databases">
        <title>Engineering Photorhabdus to improve their lethality against agricultural pests.</title>
        <authorList>
            <person name="Machado R.A.R."/>
        </authorList>
    </citation>
    <scope>NUCLEOTIDE SEQUENCE [LARGE SCALE GENOMIC DNA]</scope>
    <source>
        <strain evidence="19 22">M-CN4</strain>
    </source>
</reference>
<keyword evidence="3 16" id="KW-0997">Cell inner membrane</keyword>
<keyword evidence="7 16" id="KW-0812">Transmembrane</keyword>
<evidence type="ECO:0000256" key="6">
    <source>
        <dbReference type="ARBA" id="ARBA00022670"/>
    </source>
</evidence>
<keyword evidence="20" id="KW-0808">Transferase</keyword>
<keyword evidence="12 16" id="KW-0472">Membrane</keyword>
<reference evidence="20 21" key="2">
    <citation type="journal article" date="2018" name="Int. J. Syst. Evol. Microbiol.">
        <title>Whole-genome-based revisit of Photorhabdus phylogeny: proposal for the elevation of most Photorhabdus subspecies to the species level and description of one novel species Photorhabdus bodei sp. nov., and one novel subspecies Photorhabdus laumondii subsp. clarkei subsp. nov.</title>
        <authorList>
            <person name="Machado R.A.R."/>
            <person name="Wuthrich D."/>
            <person name="Kuhnert P."/>
            <person name="Arce C.C.M."/>
            <person name="Thonen L."/>
            <person name="Ruiz C."/>
            <person name="Zhang X."/>
            <person name="Robert C.A.M."/>
            <person name="Karimi J."/>
            <person name="Kamali S."/>
            <person name="Ma J."/>
            <person name="Bruggmann R."/>
            <person name="Erb M."/>
        </authorList>
    </citation>
    <scope>NUCLEOTIDE SEQUENCE [LARGE SCALE GENOMIC DNA]</scope>
    <source>
        <strain evidence="20 21">LJ24-63</strain>
    </source>
</reference>
<keyword evidence="14 16" id="KW-0131">Cell cycle</keyword>
<dbReference type="InterPro" id="IPR005311">
    <property type="entry name" value="PBP_dimer"/>
</dbReference>
<dbReference type="InterPro" id="IPR037532">
    <property type="entry name" value="FtsI_transpept"/>
</dbReference>
<evidence type="ECO:0000313" key="21">
    <source>
        <dbReference type="Proteomes" id="UP000250919"/>
    </source>
</evidence>
<name>A0A329X7R6_9GAMM</name>
<dbReference type="GO" id="GO:0008658">
    <property type="term" value="F:penicillin binding"/>
    <property type="evidence" value="ECO:0007669"/>
    <property type="project" value="InterPro"/>
</dbReference>
<dbReference type="Pfam" id="PF00905">
    <property type="entry name" value="Transpeptidase"/>
    <property type="match status" value="1"/>
</dbReference>
<feature type="transmembrane region" description="Helical" evidence="16">
    <location>
        <begin position="20"/>
        <end position="40"/>
    </location>
</feature>
<organism evidence="20 21">
    <name type="scientific">Photorhabdus bodei</name>
    <dbReference type="NCBI Taxonomy" id="2029681"/>
    <lineage>
        <taxon>Bacteria</taxon>
        <taxon>Pseudomonadati</taxon>
        <taxon>Pseudomonadota</taxon>
        <taxon>Gammaproteobacteria</taxon>
        <taxon>Enterobacterales</taxon>
        <taxon>Morganellaceae</taxon>
        <taxon>Photorhabdus</taxon>
    </lineage>
</organism>
<dbReference type="InterPro" id="IPR036138">
    <property type="entry name" value="PBP_dimer_sf"/>
</dbReference>
<dbReference type="Gene3D" id="3.40.710.10">
    <property type="entry name" value="DD-peptidase/beta-lactamase superfamily"/>
    <property type="match status" value="1"/>
</dbReference>
<accession>A0A329X7R6</accession>
<comment type="pathway">
    <text evidence="16">Cell wall biogenesis; peptidoglycan biosynthesis.</text>
</comment>
<dbReference type="PANTHER" id="PTHR30627">
    <property type="entry name" value="PEPTIDOGLYCAN D,D-TRANSPEPTIDASE"/>
    <property type="match status" value="1"/>
</dbReference>